<reference evidence="1" key="1">
    <citation type="submission" date="2022-08" db="EMBL/GenBank/DDBJ databases">
        <authorList>
            <person name="Kallberg Y."/>
            <person name="Tangrot J."/>
            <person name="Rosling A."/>
        </authorList>
    </citation>
    <scope>NUCLEOTIDE SEQUENCE</scope>
    <source>
        <strain evidence="1">Wild A</strain>
    </source>
</reference>
<organism evidence="1 2">
    <name type="scientific">Funneliformis geosporum</name>
    <dbReference type="NCBI Taxonomy" id="1117311"/>
    <lineage>
        <taxon>Eukaryota</taxon>
        <taxon>Fungi</taxon>
        <taxon>Fungi incertae sedis</taxon>
        <taxon>Mucoromycota</taxon>
        <taxon>Glomeromycotina</taxon>
        <taxon>Glomeromycetes</taxon>
        <taxon>Glomerales</taxon>
        <taxon>Glomeraceae</taxon>
        <taxon>Funneliformis</taxon>
    </lineage>
</organism>
<dbReference type="EMBL" id="CAMKVN010014908">
    <property type="protein sequence ID" value="CAI2196761.1"/>
    <property type="molecule type" value="Genomic_DNA"/>
</dbReference>
<sequence length="58" mass="6804">MTNRNKKNSKRVYMAQKEQNEKLGHCSECKNKSVNQEELDKMAKVLLNTPPRKRSRKG</sequence>
<evidence type="ECO:0000313" key="1">
    <source>
        <dbReference type="EMBL" id="CAI2196761.1"/>
    </source>
</evidence>
<accession>A0A9W4T791</accession>
<dbReference type="Proteomes" id="UP001153678">
    <property type="component" value="Unassembled WGS sequence"/>
</dbReference>
<feature type="non-terminal residue" evidence="1">
    <location>
        <position position="58"/>
    </location>
</feature>
<keyword evidence="2" id="KW-1185">Reference proteome</keyword>
<protein>
    <submittedName>
        <fullName evidence="1">13932_t:CDS:1</fullName>
    </submittedName>
</protein>
<dbReference type="OrthoDB" id="10351640at2759"/>
<dbReference type="AlphaFoldDB" id="A0A9W4T791"/>
<proteinExistence type="predicted"/>
<gene>
    <name evidence="1" type="ORF">FWILDA_LOCUS17740</name>
</gene>
<name>A0A9W4T791_9GLOM</name>
<evidence type="ECO:0000313" key="2">
    <source>
        <dbReference type="Proteomes" id="UP001153678"/>
    </source>
</evidence>
<comment type="caution">
    <text evidence="1">The sequence shown here is derived from an EMBL/GenBank/DDBJ whole genome shotgun (WGS) entry which is preliminary data.</text>
</comment>